<keyword evidence="3" id="KW-1185">Reference proteome</keyword>
<organism evidence="2 3">
    <name type="scientific">Callosobruchus maculatus</name>
    <name type="common">Southern cowpea weevil</name>
    <name type="synonym">Pulse bruchid</name>
    <dbReference type="NCBI Taxonomy" id="64391"/>
    <lineage>
        <taxon>Eukaryota</taxon>
        <taxon>Metazoa</taxon>
        <taxon>Ecdysozoa</taxon>
        <taxon>Arthropoda</taxon>
        <taxon>Hexapoda</taxon>
        <taxon>Insecta</taxon>
        <taxon>Pterygota</taxon>
        <taxon>Neoptera</taxon>
        <taxon>Endopterygota</taxon>
        <taxon>Coleoptera</taxon>
        <taxon>Polyphaga</taxon>
        <taxon>Cucujiformia</taxon>
        <taxon>Chrysomeloidea</taxon>
        <taxon>Chrysomelidae</taxon>
        <taxon>Bruchinae</taxon>
        <taxon>Bruchini</taxon>
        <taxon>Callosobruchus</taxon>
    </lineage>
</organism>
<dbReference type="EMBL" id="CAACVG010013311">
    <property type="protein sequence ID" value="VEN61676.1"/>
    <property type="molecule type" value="Genomic_DNA"/>
</dbReference>
<dbReference type="AlphaFoldDB" id="A0A653DN86"/>
<proteinExistence type="predicted"/>
<gene>
    <name evidence="2" type="ORF">CALMAC_LOCUS19019</name>
</gene>
<keyword evidence="1" id="KW-0732">Signal</keyword>
<reference evidence="2 3" key="1">
    <citation type="submission" date="2019-01" db="EMBL/GenBank/DDBJ databases">
        <authorList>
            <person name="Sayadi A."/>
        </authorList>
    </citation>
    <scope>NUCLEOTIDE SEQUENCE [LARGE SCALE GENOMIC DNA]</scope>
</reference>
<evidence type="ECO:0000256" key="1">
    <source>
        <dbReference type="SAM" id="SignalP"/>
    </source>
</evidence>
<accession>A0A653DN86</accession>
<name>A0A653DN86_CALMS</name>
<evidence type="ECO:0000313" key="3">
    <source>
        <dbReference type="Proteomes" id="UP000410492"/>
    </source>
</evidence>
<evidence type="ECO:0000313" key="2">
    <source>
        <dbReference type="EMBL" id="VEN61676.1"/>
    </source>
</evidence>
<feature type="signal peptide" evidence="1">
    <location>
        <begin position="1"/>
        <end position="28"/>
    </location>
</feature>
<dbReference type="Proteomes" id="UP000410492">
    <property type="component" value="Unassembled WGS sequence"/>
</dbReference>
<dbReference type="OrthoDB" id="7021379at2759"/>
<dbReference type="Pfam" id="PF15868">
    <property type="entry name" value="MBF2"/>
    <property type="match status" value="1"/>
</dbReference>
<feature type="chain" id="PRO_5024868802" evidence="1">
    <location>
        <begin position="29"/>
        <end position="130"/>
    </location>
</feature>
<dbReference type="InterPro" id="IPR031734">
    <property type="entry name" value="MBF2"/>
</dbReference>
<sequence>MGKIFSSATVLIGLLHTILCSMSATAIAADDGSFELSDGNCTALAPGDLVHMEHVHKLAIPFMEREATVKWYGDGRIYCVLVTSYIRDTRSTVKLLDGGAGHSFVILELHSSRGYGFEYQVRIFGKTEMT</sequence>
<protein>
    <submittedName>
        <fullName evidence="2">Uncharacterized protein</fullName>
    </submittedName>
</protein>